<evidence type="ECO:0000313" key="2">
    <source>
        <dbReference type="Proteomes" id="UP000259950"/>
    </source>
</evidence>
<accession>A0A346FKG8</accession>
<sequence>MGHPGTTIQTFWDGTCVRTTMLEPMENNPEEAKIMEIMIEGFTKWSVDRMNLLTGESRVDDATSIYYEFEEWLDPDMETDVVVIDDMNFEE</sequence>
<dbReference type="GeneID" id="65115451"/>
<reference evidence="1" key="1">
    <citation type="submission" date="2018-07" db="EMBL/GenBank/DDBJ databases">
        <title>Complete genome sequence of the cyanophage S-PRM1 isolated from Singapore coastal waters.</title>
        <authorList>
            <person name="Chenard C."/>
            <person name="Kolundzija S."/>
            <person name="Lauro F.M."/>
        </authorList>
    </citation>
    <scope>NUCLEOTIDE SEQUENCE [LARGE SCALE GENOMIC DNA]</scope>
</reference>
<evidence type="ECO:0000313" key="1">
    <source>
        <dbReference type="EMBL" id="AXN58473.1"/>
    </source>
</evidence>
<keyword evidence="2" id="KW-1185">Reference proteome</keyword>
<dbReference type="EMBL" id="MH629685">
    <property type="protein sequence ID" value="AXN58473.1"/>
    <property type="molecule type" value="Genomic_DNA"/>
</dbReference>
<organism evidence="1">
    <name type="scientific">Synechococcus virus S-PRM1</name>
    <dbReference type="NCBI Taxonomy" id="2100130"/>
    <lineage>
        <taxon>Viruses</taxon>
        <taxon>Duplodnaviria</taxon>
        <taxon>Heunggongvirae</taxon>
        <taxon>Uroviricota</taxon>
        <taxon>Caudoviricetes</taxon>
        <taxon>Pantevenvirales</taxon>
        <taxon>Kyanoviridae</taxon>
        <taxon>Makelovirus</taxon>
        <taxon>Makelovirus prm1</taxon>
    </lineage>
</organism>
<dbReference type="KEGG" id="vg:65115451"/>
<dbReference type="RefSeq" id="YP_010097784.1">
    <property type="nucleotide sequence ID" value="NC_055761.1"/>
</dbReference>
<name>A0A346FKG8_9CAUD</name>
<dbReference type="Proteomes" id="UP000259950">
    <property type="component" value="Segment"/>
</dbReference>
<protein>
    <submittedName>
        <fullName evidence="1">Uncharacterized protein</fullName>
    </submittedName>
</protein>
<proteinExistence type="predicted"/>